<keyword evidence="3" id="KW-1185">Reference proteome</keyword>
<feature type="non-terminal residue" evidence="2">
    <location>
        <position position="1"/>
    </location>
</feature>
<evidence type="ECO:0000313" key="2">
    <source>
        <dbReference type="EMBL" id="GMR48526.1"/>
    </source>
</evidence>
<reference evidence="3" key="1">
    <citation type="submission" date="2022-10" db="EMBL/GenBank/DDBJ databases">
        <title>Genome assembly of Pristionchus species.</title>
        <authorList>
            <person name="Yoshida K."/>
            <person name="Sommer R.J."/>
        </authorList>
    </citation>
    <scope>NUCLEOTIDE SEQUENCE [LARGE SCALE GENOMIC DNA]</scope>
    <source>
        <strain evidence="3">RS5460</strain>
    </source>
</reference>
<gene>
    <name evidence="2" type="ORF">PMAYCL1PPCAC_18721</name>
</gene>
<accession>A0AAN5I2C4</accession>
<protein>
    <submittedName>
        <fullName evidence="2">Uncharacterized protein</fullName>
    </submittedName>
</protein>
<organism evidence="2 3">
    <name type="scientific">Pristionchus mayeri</name>
    <dbReference type="NCBI Taxonomy" id="1317129"/>
    <lineage>
        <taxon>Eukaryota</taxon>
        <taxon>Metazoa</taxon>
        <taxon>Ecdysozoa</taxon>
        <taxon>Nematoda</taxon>
        <taxon>Chromadorea</taxon>
        <taxon>Rhabditida</taxon>
        <taxon>Rhabditina</taxon>
        <taxon>Diplogasteromorpha</taxon>
        <taxon>Diplogasteroidea</taxon>
        <taxon>Neodiplogasteridae</taxon>
        <taxon>Pristionchus</taxon>
    </lineage>
</organism>
<dbReference type="EMBL" id="BTRK01000004">
    <property type="protein sequence ID" value="GMR48526.1"/>
    <property type="molecule type" value="Genomic_DNA"/>
</dbReference>
<sequence length="190" mass="19236">QVSLLLLIVSAAAAIDLTVQQLIPDLDISKAFATRIKPKNITAFRITPSSSIQTAIETAMKKIKKILGGVTLMGTATVPSFSISPSTTTIAFSSSTSCPSTTTVAAAVSSSPSTTTAHPSITTTTPSMTTTMAASTTTVLTSPSTTSQTTSTATKSTTTTTRRMTTTTVATTTTASLGSIIGGFLGGLFG</sequence>
<proteinExistence type="predicted"/>
<name>A0AAN5I2C4_9BILA</name>
<comment type="caution">
    <text evidence="2">The sequence shown here is derived from an EMBL/GenBank/DDBJ whole genome shotgun (WGS) entry which is preliminary data.</text>
</comment>
<feature type="region of interest" description="Disordered" evidence="1">
    <location>
        <begin position="138"/>
        <end position="162"/>
    </location>
</feature>
<dbReference type="Proteomes" id="UP001328107">
    <property type="component" value="Unassembled WGS sequence"/>
</dbReference>
<evidence type="ECO:0000256" key="1">
    <source>
        <dbReference type="SAM" id="MobiDB-lite"/>
    </source>
</evidence>
<dbReference type="AlphaFoldDB" id="A0AAN5I2C4"/>
<evidence type="ECO:0000313" key="3">
    <source>
        <dbReference type="Proteomes" id="UP001328107"/>
    </source>
</evidence>